<protein>
    <submittedName>
        <fullName evidence="1">Uncharacterized protein</fullName>
    </submittedName>
</protein>
<sequence length="59" mass="6577">MAELADALDLGSSVFDVGVQVLSPAPYKIGESQFFYFGGKNENKANMYIRVISNIHFYI</sequence>
<dbReference type="AntiFam" id="ANF00015">
    <property type="entry name" value="tRNA translation"/>
</dbReference>
<dbReference type="Proteomes" id="UP000245423">
    <property type="component" value="Chromosome 1"/>
</dbReference>
<reference evidence="1 2" key="1">
    <citation type="submission" date="2016-11" db="EMBL/GenBank/DDBJ databases">
        <authorList>
            <person name="Manzoor S."/>
        </authorList>
    </citation>
    <scope>NUCLEOTIDE SEQUENCE [LARGE SCALE GENOMIC DNA]</scope>
    <source>
        <strain evidence="1">Clostridium ultunense strain Esp</strain>
    </source>
</reference>
<proteinExistence type="predicted"/>
<accession>M1ZBU3</accession>
<organism evidence="1 2">
    <name type="scientific">[Clostridium] ultunense Esp</name>
    <dbReference type="NCBI Taxonomy" id="1288971"/>
    <lineage>
        <taxon>Bacteria</taxon>
        <taxon>Bacillati</taxon>
        <taxon>Bacillota</taxon>
        <taxon>Tissierellia</taxon>
        <taxon>Tissierellales</taxon>
        <taxon>Tepidimicrobiaceae</taxon>
        <taxon>Schnuerera</taxon>
    </lineage>
</organism>
<evidence type="ECO:0000313" key="2">
    <source>
        <dbReference type="Proteomes" id="UP000245423"/>
    </source>
</evidence>
<keyword evidence="2" id="KW-1185">Reference proteome</keyword>
<dbReference type="HOGENOM" id="CLU_2952412_0_0_9"/>
<dbReference type="EMBL" id="LT669839">
    <property type="protein sequence ID" value="SHD76847.1"/>
    <property type="molecule type" value="Genomic_DNA"/>
</dbReference>
<name>M1ZBU3_9FIRM</name>
<gene>
    <name evidence="1" type="ORF">CUESP1_1482</name>
</gene>
<dbReference type="AlphaFoldDB" id="M1ZBU3"/>
<evidence type="ECO:0000313" key="1">
    <source>
        <dbReference type="EMBL" id="SHD76847.1"/>
    </source>
</evidence>